<dbReference type="Proteomes" id="UP001492380">
    <property type="component" value="Unassembled WGS sequence"/>
</dbReference>
<keyword evidence="1" id="KW-0175">Coiled coil</keyword>
<feature type="coiled-coil region" evidence="1">
    <location>
        <begin position="260"/>
        <end position="302"/>
    </location>
</feature>
<name>A0ABR1YJQ4_9PEZI</name>
<gene>
    <name evidence="3" type="ORF">HDK90DRAFT_468282</name>
</gene>
<keyword evidence="4" id="KW-1185">Reference proteome</keyword>
<organism evidence="3 4">
    <name type="scientific">Phyllosticta capitalensis</name>
    <dbReference type="NCBI Taxonomy" id="121624"/>
    <lineage>
        <taxon>Eukaryota</taxon>
        <taxon>Fungi</taxon>
        <taxon>Dikarya</taxon>
        <taxon>Ascomycota</taxon>
        <taxon>Pezizomycotina</taxon>
        <taxon>Dothideomycetes</taxon>
        <taxon>Dothideomycetes incertae sedis</taxon>
        <taxon>Botryosphaeriales</taxon>
        <taxon>Phyllostictaceae</taxon>
        <taxon>Phyllosticta</taxon>
    </lineage>
</organism>
<feature type="region of interest" description="Disordered" evidence="2">
    <location>
        <begin position="1"/>
        <end position="28"/>
    </location>
</feature>
<evidence type="ECO:0000256" key="1">
    <source>
        <dbReference type="SAM" id="Coils"/>
    </source>
</evidence>
<dbReference type="EMBL" id="JBBWRZ010000008">
    <property type="protein sequence ID" value="KAK8230931.1"/>
    <property type="molecule type" value="Genomic_DNA"/>
</dbReference>
<proteinExistence type="predicted"/>
<reference evidence="3 4" key="1">
    <citation type="submission" date="2024-04" db="EMBL/GenBank/DDBJ databases">
        <title>Phyllosticta paracitricarpa is synonymous to the EU quarantine fungus P. citricarpa based on phylogenomic analyses.</title>
        <authorList>
            <consortium name="Lawrence Berkeley National Laboratory"/>
            <person name="Van Ingen-Buijs V.A."/>
            <person name="Van Westerhoven A.C."/>
            <person name="Haridas S."/>
            <person name="Skiadas P."/>
            <person name="Martin F."/>
            <person name="Groenewald J.Z."/>
            <person name="Crous P.W."/>
            <person name="Seidl M.F."/>
        </authorList>
    </citation>
    <scope>NUCLEOTIDE SEQUENCE [LARGE SCALE GENOMIC DNA]</scope>
    <source>
        <strain evidence="3 4">CBS 123374</strain>
    </source>
</reference>
<evidence type="ECO:0000313" key="4">
    <source>
        <dbReference type="Proteomes" id="UP001492380"/>
    </source>
</evidence>
<feature type="compositionally biased region" description="Polar residues" evidence="2">
    <location>
        <begin position="19"/>
        <end position="28"/>
    </location>
</feature>
<protein>
    <submittedName>
        <fullName evidence="3">Uncharacterized protein</fullName>
    </submittedName>
</protein>
<evidence type="ECO:0000256" key="2">
    <source>
        <dbReference type="SAM" id="MobiDB-lite"/>
    </source>
</evidence>
<sequence>MPPANDQWKLSGRDRGNTGIPSPSPTLSIALSPEAGHHPKAKKVLQEHAADMQQPAILAHYLVDACGQPPQQEYAAWILNKMEEYANAGDAKTVKFIDTAIKADGAQGINWGQQQGYLPDGDHRDKALDFIRNARRHILPGTGRMTRPWGAFECAVDCQTRIEEHRKHQKGAYLMYLAEAICARYLRQYSIKHFIICKLWAVEQAWAGEVLMTRIGNGYTTSGWGLNSLPASFSAEDADEVPMGKWCDYAEHALLHSPLRANYERQTQIAIERAKKAAEQESRRIEAEIADKERELELRKQNQHPEQIRSRERLEEILRRRARGD</sequence>
<comment type="caution">
    <text evidence="3">The sequence shown here is derived from an EMBL/GenBank/DDBJ whole genome shotgun (WGS) entry which is preliminary data.</text>
</comment>
<evidence type="ECO:0000313" key="3">
    <source>
        <dbReference type="EMBL" id="KAK8230931.1"/>
    </source>
</evidence>
<accession>A0ABR1YJQ4</accession>